<keyword evidence="12" id="KW-1185">Reference proteome</keyword>
<evidence type="ECO:0000256" key="2">
    <source>
        <dbReference type="ARBA" id="ARBA00007675"/>
    </source>
</evidence>
<dbReference type="InterPro" id="IPR009083">
    <property type="entry name" value="TFIIA_a-hlx"/>
</dbReference>
<dbReference type="SUPFAM" id="SSF50784">
    <property type="entry name" value="Transcription factor IIA (TFIIA), beta-barrel domain"/>
    <property type="match status" value="1"/>
</dbReference>
<evidence type="ECO:0000313" key="11">
    <source>
        <dbReference type="EMBL" id="KAF2857307.1"/>
    </source>
</evidence>
<dbReference type="Pfam" id="PF02268">
    <property type="entry name" value="TFIIA_gamma_N"/>
    <property type="match status" value="1"/>
</dbReference>
<dbReference type="OrthoDB" id="586585at2759"/>
<evidence type="ECO:0000256" key="6">
    <source>
        <dbReference type="ARBA" id="ARBA00023242"/>
    </source>
</evidence>
<dbReference type="EMBL" id="MU006051">
    <property type="protein sequence ID" value="KAF2857307.1"/>
    <property type="molecule type" value="Genomic_DNA"/>
</dbReference>
<feature type="domain" description="Transcription initiation factor IIA gamma subunit C-terminal" evidence="10">
    <location>
        <begin position="59"/>
        <end position="106"/>
    </location>
</feature>
<keyword evidence="11" id="KW-0648">Protein biosynthesis</keyword>
<evidence type="ECO:0000256" key="3">
    <source>
        <dbReference type="ARBA" id="ARBA00019928"/>
    </source>
</evidence>
<dbReference type="InterPro" id="IPR015872">
    <property type="entry name" value="TFIIA_gsu_N"/>
</dbReference>
<proteinExistence type="inferred from homology"/>
<dbReference type="PIRSF" id="PIRSF009415">
    <property type="entry name" value="Hum_TFIIA_gamma"/>
    <property type="match status" value="1"/>
</dbReference>
<evidence type="ECO:0000313" key="12">
    <source>
        <dbReference type="Proteomes" id="UP000799421"/>
    </source>
</evidence>
<organism evidence="11 12">
    <name type="scientific">Piedraia hortae CBS 480.64</name>
    <dbReference type="NCBI Taxonomy" id="1314780"/>
    <lineage>
        <taxon>Eukaryota</taxon>
        <taxon>Fungi</taxon>
        <taxon>Dikarya</taxon>
        <taxon>Ascomycota</taxon>
        <taxon>Pezizomycotina</taxon>
        <taxon>Dothideomycetes</taxon>
        <taxon>Dothideomycetidae</taxon>
        <taxon>Capnodiales</taxon>
        <taxon>Piedraiaceae</taxon>
        <taxon>Piedraia</taxon>
    </lineage>
</organism>
<evidence type="ECO:0000256" key="5">
    <source>
        <dbReference type="ARBA" id="ARBA00023163"/>
    </source>
</evidence>
<dbReference type="Gene3D" id="2.30.18.10">
    <property type="entry name" value="Transcription factor IIA (TFIIA), beta-barrel domain"/>
    <property type="match status" value="1"/>
</dbReference>
<dbReference type="InterPro" id="IPR003194">
    <property type="entry name" value="TFIIA_gsu"/>
</dbReference>
<keyword evidence="4 8" id="KW-0805">Transcription regulation</keyword>
<evidence type="ECO:0000259" key="9">
    <source>
        <dbReference type="Pfam" id="PF02268"/>
    </source>
</evidence>
<dbReference type="GO" id="GO:0003743">
    <property type="term" value="F:translation initiation factor activity"/>
    <property type="evidence" value="ECO:0007669"/>
    <property type="project" value="UniProtKB-KW"/>
</dbReference>
<dbReference type="GO" id="GO:0006367">
    <property type="term" value="P:transcription initiation at RNA polymerase II promoter"/>
    <property type="evidence" value="ECO:0007669"/>
    <property type="project" value="InterPro"/>
</dbReference>
<evidence type="ECO:0000259" key="10">
    <source>
        <dbReference type="Pfam" id="PF02751"/>
    </source>
</evidence>
<name>A0A6A7BQZ3_9PEZI</name>
<evidence type="ECO:0000256" key="8">
    <source>
        <dbReference type="PIRNR" id="PIRNR009415"/>
    </source>
</evidence>
<gene>
    <name evidence="11" type="ORF">K470DRAFT_223617</name>
</gene>
<comment type="similarity">
    <text evidence="2 8">Belongs to the TFIIA subunit 2 family.</text>
</comment>
<dbReference type="SUPFAM" id="SSF47396">
    <property type="entry name" value="Transcription factor IIA (TFIIA), alpha-helical domain"/>
    <property type="match status" value="1"/>
</dbReference>
<reference evidence="11" key="1">
    <citation type="journal article" date="2020" name="Stud. Mycol.">
        <title>101 Dothideomycetes genomes: a test case for predicting lifestyles and emergence of pathogens.</title>
        <authorList>
            <person name="Haridas S."/>
            <person name="Albert R."/>
            <person name="Binder M."/>
            <person name="Bloem J."/>
            <person name="Labutti K."/>
            <person name="Salamov A."/>
            <person name="Andreopoulos B."/>
            <person name="Baker S."/>
            <person name="Barry K."/>
            <person name="Bills G."/>
            <person name="Bluhm B."/>
            <person name="Cannon C."/>
            <person name="Castanera R."/>
            <person name="Culley D."/>
            <person name="Daum C."/>
            <person name="Ezra D."/>
            <person name="Gonzalez J."/>
            <person name="Henrissat B."/>
            <person name="Kuo A."/>
            <person name="Liang C."/>
            <person name="Lipzen A."/>
            <person name="Lutzoni F."/>
            <person name="Magnuson J."/>
            <person name="Mondo S."/>
            <person name="Nolan M."/>
            <person name="Ohm R."/>
            <person name="Pangilinan J."/>
            <person name="Park H.-J."/>
            <person name="Ramirez L."/>
            <person name="Alfaro M."/>
            <person name="Sun H."/>
            <person name="Tritt A."/>
            <person name="Yoshinaga Y."/>
            <person name="Zwiers L.-H."/>
            <person name="Turgeon B."/>
            <person name="Goodwin S."/>
            <person name="Spatafora J."/>
            <person name="Crous P."/>
            <person name="Grigoriev I."/>
        </authorList>
    </citation>
    <scope>NUCLEOTIDE SEQUENCE</scope>
    <source>
        <strain evidence="11">CBS 480.64</strain>
    </source>
</reference>
<dbReference type="InterPro" id="IPR009088">
    <property type="entry name" value="TFIIA_b-brl"/>
</dbReference>
<dbReference type="Gene3D" id="1.10.287.190">
    <property type="entry name" value="Transcription factor IIA gamma subunit, alpha-helical domain"/>
    <property type="match status" value="1"/>
</dbReference>
<accession>A0A6A7BQZ3</accession>
<keyword evidence="11" id="KW-0396">Initiation factor</keyword>
<sequence length="114" mass="12978">MTYHAHTGFRIGMALAEALDEMITSRRIEPLLAMRLMEKFDQCMSSVLSQQVRNKMSFKGKIDRYRFVDDVWTIILNDVSLNVADAGIRTDSSPDITVARIKIVAIRSKEARNS</sequence>
<dbReference type="AlphaFoldDB" id="A0A6A7BQZ3"/>
<dbReference type="Proteomes" id="UP000799421">
    <property type="component" value="Unassembled WGS sequence"/>
</dbReference>
<feature type="domain" description="Transcription initiation factor IIA gamma subunit N-terminal" evidence="9">
    <location>
        <begin position="11"/>
        <end position="48"/>
    </location>
</feature>
<dbReference type="CDD" id="cd10014">
    <property type="entry name" value="TFIIA_gamma_C"/>
    <property type="match status" value="1"/>
</dbReference>
<protein>
    <recommendedName>
        <fullName evidence="3 8">Transcription initiation factor IIA subunit 2</fullName>
    </recommendedName>
</protein>
<evidence type="ECO:0000256" key="1">
    <source>
        <dbReference type="ARBA" id="ARBA00004123"/>
    </source>
</evidence>
<keyword evidence="6 8" id="KW-0539">Nucleus</keyword>
<dbReference type="InterPro" id="IPR015871">
    <property type="entry name" value="TFIIA_gsu_C"/>
</dbReference>
<dbReference type="Pfam" id="PF02751">
    <property type="entry name" value="TFIIA_gamma_C"/>
    <property type="match status" value="1"/>
</dbReference>
<comment type="function">
    <text evidence="7">TFIIA is a component of the transcription machinery of RNA polymerase II and plays an important role in transcriptional activation. TFIIA in a complex with TBP mediates transcriptional activity.</text>
</comment>
<dbReference type="GO" id="GO:0005672">
    <property type="term" value="C:transcription factor TFIIA complex"/>
    <property type="evidence" value="ECO:0007669"/>
    <property type="project" value="InterPro"/>
</dbReference>
<dbReference type="PANTHER" id="PTHR10966">
    <property type="entry name" value="TRANSCRIPTION INITIATION FACTOR IIA SUBUNIT 2"/>
    <property type="match status" value="1"/>
</dbReference>
<keyword evidence="5 8" id="KW-0804">Transcription</keyword>
<evidence type="ECO:0000256" key="7">
    <source>
        <dbReference type="ARBA" id="ARBA00024733"/>
    </source>
</evidence>
<evidence type="ECO:0000256" key="4">
    <source>
        <dbReference type="ARBA" id="ARBA00023015"/>
    </source>
</evidence>
<comment type="subcellular location">
    <subcellularLocation>
        <location evidence="1 8">Nucleus</location>
    </subcellularLocation>
</comment>